<dbReference type="AlphaFoldDB" id="U3TD12"/>
<name>U3TD12_9CREN</name>
<evidence type="ECO:0000313" key="1">
    <source>
        <dbReference type="EMBL" id="BAN89920.1"/>
    </source>
</evidence>
<organism evidence="1 2">
    <name type="scientific">Aeropyrum camini SY1 = JCM 12091</name>
    <dbReference type="NCBI Taxonomy" id="1198449"/>
    <lineage>
        <taxon>Archaea</taxon>
        <taxon>Thermoproteota</taxon>
        <taxon>Thermoprotei</taxon>
        <taxon>Desulfurococcales</taxon>
        <taxon>Desulfurococcaceae</taxon>
        <taxon>Aeropyrum</taxon>
    </lineage>
</organism>
<dbReference type="EMBL" id="AP012489">
    <property type="protein sequence ID" value="BAN89920.1"/>
    <property type="molecule type" value="Genomic_DNA"/>
</dbReference>
<dbReference type="KEGG" id="acj:ACAM_0451"/>
<dbReference type="STRING" id="1198449.ACAM_0451"/>
<proteinExistence type="predicted"/>
<protein>
    <submittedName>
        <fullName evidence="1">Predicted membrane protein</fullName>
    </submittedName>
</protein>
<dbReference type="Proteomes" id="UP000016887">
    <property type="component" value="Chromosome"/>
</dbReference>
<evidence type="ECO:0000313" key="2">
    <source>
        <dbReference type="Proteomes" id="UP000016887"/>
    </source>
</evidence>
<keyword evidence="2" id="KW-1185">Reference proteome</keyword>
<sequence length="87" mass="9632">MLWVCFSNSGRDMEVLAACLAEVELLAQVRLLRALLVFYRDRLPGDVREALARALEEAEAVLDSLAADPVVRRLGDRVLENRPGNPG</sequence>
<gene>
    <name evidence="1" type="ORF">ACAM_0451</name>
</gene>
<reference evidence="1 2" key="1">
    <citation type="journal article" date="2013" name="Appl. Environ. Microbiol.">
        <title>Variation of the Virus-Related Elements within Syntenic Genomes of the Hyperthermophilic Archaeon Aeropyrum.</title>
        <authorList>
            <person name="Daifuku T."/>
            <person name="Yoshida T."/>
            <person name="Kitamura T."/>
            <person name="Kawaichi S."/>
            <person name="Inoue T."/>
            <person name="Nomura K."/>
            <person name="Yoshida Y."/>
            <person name="Kuno S."/>
            <person name="Sako Y."/>
        </authorList>
    </citation>
    <scope>NUCLEOTIDE SEQUENCE [LARGE SCALE GENOMIC DNA]</scope>
    <source>
        <strain evidence="1 2">SY1</strain>
    </source>
</reference>
<accession>U3TD12</accession>